<sequence length="39" mass="4239">MECAAKNGQLTLMSITGLPQNTECIPDEKQSGALDWQSE</sequence>
<accession>A0A1H7J7G0</accession>
<keyword evidence="2" id="KW-1185">Reference proteome</keyword>
<evidence type="ECO:0000313" key="2">
    <source>
        <dbReference type="Proteomes" id="UP000198620"/>
    </source>
</evidence>
<dbReference type="EMBL" id="FOBH01000002">
    <property type="protein sequence ID" value="SEK70671.1"/>
    <property type="molecule type" value="Genomic_DNA"/>
</dbReference>
<protein>
    <submittedName>
        <fullName evidence="1">Uncharacterized protein</fullName>
    </submittedName>
</protein>
<name>A0A1H7J7G0_9PROT</name>
<evidence type="ECO:0000313" key="1">
    <source>
        <dbReference type="EMBL" id="SEK70671.1"/>
    </source>
</evidence>
<reference evidence="1 2" key="1">
    <citation type="submission" date="2016-10" db="EMBL/GenBank/DDBJ databases">
        <authorList>
            <person name="de Groot N.N."/>
        </authorList>
    </citation>
    <scope>NUCLEOTIDE SEQUENCE [LARGE SCALE GENOMIC DNA]</scope>
    <source>
        <strain evidence="1 2">Nv1</strain>
    </source>
</reference>
<proteinExistence type="predicted"/>
<dbReference type="AlphaFoldDB" id="A0A1H7J7G0"/>
<organism evidence="1 2">
    <name type="scientific">Nitrosovibrio tenuis</name>
    <dbReference type="NCBI Taxonomy" id="1233"/>
    <lineage>
        <taxon>Bacteria</taxon>
        <taxon>Pseudomonadati</taxon>
        <taxon>Pseudomonadota</taxon>
        <taxon>Betaproteobacteria</taxon>
        <taxon>Nitrosomonadales</taxon>
        <taxon>Nitrosomonadaceae</taxon>
        <taxon>Nitrosovibrio</taxon>
    </lineage>
</organism>
<dbReference type="Proteomes" id="UP000198620">
    <property type="component" value="Unassembled WGS sequence"/>
</dbReference>
<gene>
    <name evidence="1" type="ORF">SAMN05216387_102413</name>
</gene>
<dbReference type="STRING" id="1233.SAMN05216387_102413"/>